<reference evidence="1 2" key="1">
    <citation type="submission" date="2015-04" db="EMBL/GenBank/DDBJ databases">
        <title>The draft genome sequence of Roseovarius indicus B108T.</title>
        <authorList>
            <person name="Li G."/>
            <person name="Lai Q."/>
            <person name="Shao Z."/>
            <person name="Yan P."/>
        </authorList>
    </citation>
    <scope>NUCLEOTIDE SEQUENCE [LARGE SCALE GENOMIC DNA]</scope>
    <source>
        <strain evidence="1 2">B108</strain>
    </source>
</reference>
<protein>
    <submittedName>
        <fullName evidence="1">Uncharacterized protein</fullName>
    </submittedName>
</protein>
<evidence type="ECO:0000313" key="1">
    <source>
        <dbReference type="EMBL" id="KRS16689.1"/>
    </source>
</evidence>
<comment type="caution">
    <text evidence="1">The sequence shown here is derived from an EMBL/GenBank/DDBJ whole genome shotgun (WGS) entry which is preliminary data.</text>
</comment>
<organism evidence="1 2">
    <name type="scientific">Roseovarius indicus</name>
    <dbReference type="NCBI Taxonomy" id="540747"/>
    <lineage>
        <taxon>Bacteria</taxon>
        <taxon>Pseudomonadati</taxon>
        <taxon>Pseudomonadota</taxon>
        <taxon>Alphaproteobacteria</taxon>
        <taxon>Rhodobacterales</taxon>
        <taxon>Roseobacteraceae</taxon>
        <taxon>Roseovarius</taxon>
    </lineage>
</organism>
<gene>
    <name evidence="1" type="ORF">XM52_17510</name>
</gene>
<dbReference type="Proteomes" id="UP000051401">
    <property type="component" value="Unassembled WGS sequence"/>
</dbReference>
<proteinExistence type="predicted"/>
<dbReference type="PATRIC" id="fig|540747.5.peg.1237"/>
<keyword evidence="2" id="KW-1185">Reference proteome</keyword>
<dbReference type="AlphaFoldDB" id="A0A0T5P6Q3"/>
<evidence type="ECO:0000313" key="2">
    <source>
        <dbReference type="Proteomes" id="UP000051401"/>
    </source>
</evidence>
<sequence>MRNNAFVSEPPAAHHLIVDVRPQSCFLLYGVLSGHPEDTSGATPTAGSLMVIKCYKVKMRVPDIVSGLVMDGEDKPSFALCEFFSKASGQLNPLGL</sequence>
<accession>A0A0T5P6Q3</accession>
<name>A0A0T5P6Q3_9RHOB</name>
<dbReference type="EMBL" id="LAXI01000012">
    <property type="protein sequence ID" value="KRS16689.1"/>
    <property type="molecule type" value="Genomic_DNA"/>
</dbReference>